<evidence type="ECO:0000256" key="1">
    <source>
        <dbReference type="ARBA" id="ARBA00004325"/>
    </source>
</evidence>
<dbReference type="GO" id="GO:0042407">
    <property type="term" value="P:cristae formation"/>
    <property type="evidence" value="ECO:0007669"/>
    <property type="project" value="InterPro"/>
</dbReference>
<keyword evidence="4" id="KW-1133">Transmembrane helix</keyword>
<keyword evidence="7" id="KW-0999">Mitochondrion inner membrane</keyword>
<evidence type="ECO:0000256" key="6">
    <source>
        <dbReference type="ARBA" id="ARBA00023136"/>
    </source>
</evidence>
<evidence type="ECO:0000256" key="7">
    <source>
        <dbReference type="RuleBase" id="RU363021"/>
    </source>
</evidence>
<evidence type="ECO:0000256" key="2">
    <source>
        <dbReference type="ARBA" id="ARBA00010904"/>
    </source>
</evidence>
<reference evidence="9" key="1">
    <citation type="journal article" date="2013" name="BMC Genomics">
        <title>Unscrambling butterfly oogenesis.</title>
        <authorList>
            <person name="Carter J.M."/>
            <person name="Baker S.C."/>
            <person name="Pink R."/>
            <person name="Carter D.R."/>
            <person name="Collins A."/>
            <person name="Tomlin J."/>
            <person name="Gibbs M."/>
            <person name="Breuker C.J."/>
        </authorList>
    </citation>
    <scope>NUCLEOTIDE SEQUENCE</scope>
    <source>
        <tissue evidence="9">Ovary</tissue>
    </source>
</reference>
<proteinExistence type="inferred from homology"/>
<comment type="subcellular location">
    <subcellularLocation>
        <location evidence="7">Mitochondrion inner membrane</location>
    </subcellularLocation>
    <subcellularLocation>
        <location evidence="1">Mitochondrion membrane</location>
    </subcellularLocation>
</comment>
<comment type="function">
    <text evidence="7">Component of the MICOS complex, a large protein complex of the mitochondrial inner membrane that plays crucial roles in the maintenance of crista junctions, inner membrane architecture, and formation of contact sites to the outer membrane.</text>
</comment>
<protein>
    <recommendedName>
        <fullName evidence="7">MICOS complex subunit</fullName>
    </recommendedName>
</protein>
<evidence type="ECO:0000256" key="5">
    <source>
        <dbReference type="ARBA" id="ARBA00023128"/>
    </source>
</evidence>
<feature type="chain" id="PRO_5004521700" description="MICOS complex subunit" evidence="8">
    <location>
        <begin position="21"/>
        <end position="247"/>
    </location>
</feature>
<keyword evidence="5 7" id="KW-0496">Mitochondrion</keyword>
<keyword evidence="3" id="KW-0812">Transmembrane</keyword>
<comment type="subunit">
    <text evidence="7">Component of the mitochondrial contact site and cristae organizing system (MICOS) complex.</text>
</comment>
<organism evidence="9">
    <name type="scientific">Pararge aegeria</name>
    <name type="common">speckled wood butterfly</name>
    <dbReference type="NCBI Taxonomy" id="116150"/>
    <lineage>
        <taxon>Eukaryota</taxon>
        <taxon>Metazoa</taxon>
        <taxon>Ecdysozoa</taxon>
        <taxon>Arthropoda</taxon>
        <taxon>Hexapoda</taxon>
        <taxon>Insecta</taxon>
        <taxon>Pterygota</taxon>
        <taxon>Neoptera</taxon>
        <taxon>Endopterygota</taxon>
        <taxon>Lepidoptera</taxon>
        <taxon>Glossata</taxon>
        <taxon>Ditrysia</taxon>
        <taxon>Papilionoidea</taxon>
        <taxon>Nymphalidae</taxon>
        <taxon>Satyrinae</taxon>
        <taxon>Satyrini</taxon>
        <taxon>Parargina</taxon>
        <taxon>Pararge</taxon>
    </lineage>
</organism>
<dbReference type="GO" id="GO:0061617">
    <property type="term" value="C:MICOS complex"/>
    <property type="evidence" value="ECO:0007669"/>
    <property type="project" value="UniProtKB-UniRule"/>
</dbReference>
<dbReference type="Pfam" id="PF09769">
    <property type="entry name" value="ApoO"/>
    <property type="match status" value="1"/>
</dbReference>
<comment type="similarity">
    <text evidence="2">Belongs to the apolipoprotein O/MICOS complex subunit Mic27 family.</text>
</comment>
<dbReference type="EMBL" id="GAIX01013906">
    <property type="protein sequence ID" value="JAA78654.1"/>
    <property type="molecule type" value="Transcribed_RNA"/>
</dbReference>
<evidence type="ECO:0000256" key="3">
    <source>
        <dbReference type="ARBA" id="ARBA00022692"/>
    </source>
</evidence>
<reference evidence="9" key="2">
    <citation type="submission" date="2013-05" db="EMBL/GenBank/DDBJ databases">
        <authorList>
            <person name="Carter J.-M."/>
            <person name="Baker S.C."/>
            <person name="Pink R."/>
            <person name="Carter D.R.F."/>
            <person name="Collins A."/>
            <person name="Tomlin J."/>
            <person name="Gibbs M."/>
            <person name="Breuker C.J."/>
        </authorList>
    </citation>
    <scope>NUCLEOTIDE SEQUENCE</scope>
    <source>
        <tissue evidence="9">Ovary</tissue>
    </source>
</reference>
<feature type="signal peptide" evidence="8">
    <location>
        <begin position="1"/>
        <end position="20"/>
    </location>
</feature>
<dbReference type="CTD" id="41959"/>
<accession>S4NNJ3</accession>
<sequence>MLRKIVFGSGLVALVPTINAATPVQESKEPVRPPPMKPSELPIYEAPHADYAEYLEAQAKDNKTSYVRSALLAPVRAVREQVQTAVAHTESATSTIKDQYSELQDRSEWIVQYLREEENKQMRYGAVAMGGLTGFIFGLRGGLIRRIFYAGLGTTGMGYVCFPEETKQLMKDNGTLLRQYINIAYNFCYGVKPGDPQLEVKFPELSFPKDFSEFVDMTVSVATSVKQAIMPPPSKDAVESKSSEHKE</sequence>
<keyword evidence="8" id="KW-0732">Signal</keyword>
<dbReference type="RefSeq" id="XP_039765316.1">
    <property type="nucleotide sequence ID" value="XM_039909382.1"/>
</dbReference>
<dbReference type="AlphaFoldDB" id="S4NNJ3"/>
<evidence type="ECO:0000313" key="9">
    <source>
        <dbReference type="EMBL" id="JAA78654.1"/>
    </source>
</evidence>
<evidence type="ECO:0000256" key="8">
    <source>
        <dbReference type="SAM" id="SignalP"/>
    </source>
</evidence>
<name>S4NNJ3_9NEOP</name>
<keyword evidence="6" id="KW-0472">Membrane</keyword>
<dbReference type="InterPro" id="IPR033182">
    <property type="entry name" value="MIC26/MIC27_animal"/>
</dbReference>
<evidence type="ECO:0000256" key="4">
    <source>
        <dbReference type="ARBA" id="ARBA00022989"/>
    </source>
</evidence>
<dbReference type="PANTHER" id="PTHR14564">
    <property type="entry name" value="MICOS COMPLEX SUBUNIT MIC26 / MIC27 FAMILY MEMBER"/>
    <property type="match status" value="1"/>
</dbReference>
<dbReference type="GeneID" id="120637555"/>
<dbReference type="InterPro" id="IPR019166">
    <property type="entry name" value="MIC26/MIC27"/>
</dbReference>